<dbReference type="InterPro" id="IPR019396">
    <property type="entry name" value="TM_Fragile-X-F-assoc"/>
</dbReference>
<dbReference type="SUPFAM" id="SSF68906">
    <property type="entry name" value="SAP domain"/>
    <property type="match status" value="1"/>
</dbReference>
<dbReference type="SUPFAM" id="SSF46565">
    <property type="entry name" value="Chaperone J-domain"/>
    <property type="match status" value="1"/>
</dbReference>
<keyword evidence="5" id="KW-0449">Lipoprotein</keyword>
<feature type="transmembrane region" description="Helical" evidence="7">
    <location>
        <begin position="178"/>
        <end position="199"/>
    </location>
</feature>
<dbReference type="PROSITE" id="PS50076">
    <property type="entry name" value="DNAJ_2"/>
    <property type="match status" value="1"/>
</dbReference>
<feature type="compositionally biased region" description="Low complexity" evidence="6">
    <location>
        <begin position="419"/>
        <end position="434"/>
    </location>
</feature>
<evidence type="ECO:0000256" key="3">
    <source>
        <dbReference type="ARBA" id="ARBA00023139"/>
    </source>
</evidence>
<feature type="transmembrane region" description="Helical" evidence="7">
    <location>
        <begin position="131"/>
        <end position="157"/>
    </location>
</feature>
<evidence type="ECO:0000256" key="4">
    <source>
        <dbReference type="ARBA" id="ARBA00023186"/>
    </source>
</evidence>
<dbReference type="InterPro" id="IPR051434">
    <property type="entry name" value="DnaJ_C_subfamily_member5"/>
</dbReference>
<keyword evidence="10" id="KW-1185">Reference proteome</keyword>
<feature type="transmembrane region" description="Helical" evidence="7">
    <location>
        <begin position="365"/>
        <end position="386"/>
    </location>
</feature>
<dbReference type="GO" id="GO:0016020">
    <property type="term" value="C:membrane"/>
    <property type="evidence" value="ECO:0007669"/>
    <property type="project" value="UniProtKB-SubCell"/>
</dbReference>
<dbReference type="Proteomes" id="UP001515480">
    <property type="component" value="Unassembled WGS sequence"/>
</dbReference>
<evidence type="ECO:0000256" key="6">
    <source>
        <dbReference type="SAM" id="MobiDB-lite"/>
    </source>
</evidence>
<keyword evidence="3" id="KW-0564">Palmitate</keyword>
<dbReference type="GO" id="GO:0005737">
    <property type="term" value="C:cytoplasm"/>
    <property type="evidence" value="ECO:0007669"/>
    <property type="project" value="UniProtKB-ARBA"/>
</dbReference>
<reference evidence="9 10" key="1">
    <citation type="journal article" date="2024" name="Science">
        <title>Giant polyketide synthase enzymes in the biosynthesis of giant marine polyether toxins.</title>
        <authorList>
            <person name="Fallon T.R."/>
            <person name="Shende V.V."/>
            <person name="Wierzbicki I.H."/>
            <person name="Pendleton A.L."/>
            <person name="Watervoot N.F."/>
            <person name="Auber R.P."/>
            <person name="Gonzalez D.J."/>
            <person name="Wisecaver J.H."/>
            <person name="Moore B.S."/>
        </authorList>
    </citation>
    <scope>NUCLEOTIDE SEQUENCE [LARGE SCALE GENOMIC DNA]</scope>
    <source>
        <strain evidence="9 10">12B1</strain>
    </source>
</reference>
<dbReference type="Pfam" id="PF00226">
    <property type="entry name" value="DnaJ"/>
    <property type="match status" value="1"/>
</dbReference>
<keyword evidence="7" id="KW-1133">Transmembrane helix</keyword>
<evidence type="ECO:0000256" key="1">
    <source>
        <dbReference type="ARBA" id="ARBA00004635"/>
    </source>
</evidence>
<evidence type="ECO:0000256" key="7">
    <source>
        <dbReference type="SAM" id="Phobius"/>
    </source>
</evidence>
<comment type="subcellular location">
    <subcellularLocation>
        <location evidence="1">Membrane</location>
        <topology evidence="1">Lipid-anchor</topology>
    </subcellularLocation>
</comment>
<dbReference type="InterPro" id="IPR036869">
    <property type="entry name" value="J_dom_sf"/>
</dbReference>
<dbReference type="InterPro" id="IPR001623">
    <property type="entry name" value="DnaJ_domain"/>
</dbReference>
<proteinExistence type="predicted"/>
<feature type="transmembrane region" description="Helical" evidence="7">
    <location>
        <begin position="102"/>
        <end position="125"/>
    </location>
</feature>
<comment type="caution">
    <text evidence="9">The sequence shown here is derived from an EMBL/GenBank/DDBJ whole genome shotgun (WGS) entry which is preliminary data.</text>
</comment>
<name>A0AB34JGB7_PRYPA</name>
<feature type="domain" description="J" evidence="8">
    <location>
        <begin position="12"/>
        <end position="74"/>
    </location>
</feature>
<keyword evidence="7" id="KW-0812">Transmembrane</keyword>
<evidence type="ECO:0000259" key="8">
    <source>
        <dbReference type="PROSITE" id="PS50076"/>
    </source>
</evidence>
<sequence length="535" mass="58024">MISPPDSDPSKDLYAVLKVRRNATPDEIKKAYRKLALKYHPDKNPDEGHRFREISVAYTTLSSPAKRDVYDSYGVQGAQFFDSLVSHGVPPWMLTKAAQCSILALLCVFVLNILVCLPMFVLLRVEGTLQWPWAAVLTPLWVINLILCSVLVAPLCMQHERGCRGCRHPCDLMACFSVLSWRATLVLALLLAFELLLTWQLDSEGAGREFGYSIALSPLFVLVAAALLDSLKHLAIAVYRFRAHHGGSDSNMPTPATLRSKALHALFRCLLMACVLLLGLKLDGVLRVSWWLILLPAWLMFAVEGVGLWQAWRDVGAAANAPPDERTARRVMLVCVSLVSLVLLACLLLLSLLLGGQAHYSATTVLTPLFSFLSLLCCCGCTLACCSRLAVAAKQAAEEGEGRGEDYSRRTSDLERGRASSAASHPAVAPAAASFDPKGDRLPKPARMPKPGDAGPREMTEQLLSPGSAADVVSLGQQLSALDPGGYHDLSTRELKAVLDERGVSHAHCIEKSDLIALLVSLDGKSATSYSASAW</sequence>
<evidence type="ECO:0000256" key="2">
    <source>
        <dbReference type="ARBA" id="ARBA00023136"/>
    </source>
</evidence>
<feature type="compositionally biased region" description="Basic and acidic residues" evidence="6">
    <location>
        <begin position="400"/>
        <end position="418"/>
    </location>
</feature>
<evidence type="ECO:0000313" key="9">
    <source>
        <dbReference type="EMBL" id="KAL1521040.1"/>
    </source>
</evidence>
<dbReference type="SMART" id="SM00271">
    <property type="entry name" value="DnaJ"/>
    <property type="match status" value="1"/>
</dbReference>
<accession>A0AB34JGB7</accession>
<dbReference type="PRINTS" id="PR00625">
    <property type="entry name" value="JDOMAIN"/>
</dbReference>
<evidence type="ECO:0000256" key="5">
    <source>
        <dbReference type="ARBA" id="ARBA00023288"/>
    </source>
</evidence>
<dbReference type="Pfam" id="PF10269">
    <property type="entry name" value="Tmemb_185A"/>
    <property type="match status" value="2"/>
</dbReference>
<protein>
    <recommendedName>
        <fullName evidence="8">J domain-containing protein</fullName>
    </recommendedName>
</protein>
<feature type="transmembrane region" description="Helical" evidence="7">
    <location>
        <begin position="288"/>
        <end position="310"/>
    </location>
</feature>
<dbReference type="AlphaFoldDB" id="A0AB34JGB7"/>
<dbReference type="PANTHER" id="PTHR44027">
    <property type="entry name" value="DNAJ HOMOLOG SUBFAMILY C MEMBER 5 HOMOLOG"/>
    <property type="match status" value="1"/>
</dbReference>
<dbReference type="Gene3D" id="1.10.287.110">
    <property type="entry name" value="DnaJ domain"/>
    <property type="match status" value="1"/>
</dbReference>
<organism evidence="9 10">
    <name type="scientific">Prymnesium parvum</name>
    <name type="common">Toxic golden alga</name>
    <dbReference type="NCBI Taxonomy" id="97485"/>
    <lineage>
        <taxon>Eukaryota</taxon>
        <taxon>Haptista</taxon>
        <taxon>Haptophyta</taxon>
        <taxon>Prymnesiophyceae</taxon>
        <taxon>Prymnesiales</taxon>
        <taxon>Prymnesiaceae</taxon>
        <taxon>Prymnesium</taxon>
    </lineage>
</organism>
<dbReference type="PANTHER" id="PTHR44027:SF7">
    <property type="entry name" value="DNAJ HOMOLOG SUBFAMILY C MEMBER 5 HOMOLOG"/>
    <property type="match status" value="1"/>
</dbReference>
<gene>
    <name evidence="9" type="ORF">AB1Y20_022595</name>
</gene>
<dbReference type="InterPro" id="IPR036361">
    <property type="entry name" value="SAP_dom_sf"/>
</dbReference>
<dbReference type="CDD" id="cd06257">
    <property type="entry name" value="DnaJ"/>
    <property type="match status" value="1"/>
</dbReference>
<keyword evidence="2 7" id="KW-0472">Membrane</keyword>
<evidence type="ECO:0000313" key="10">
    <source>
        <dbReference type="Proteomes" id="UP001515480"/>
    </source>
</evidence>
<feature type="region of interest" description="Disordered" evidence="6">
    <location>
        <begin position="400"/>
        <end position="467"/>
    </location>
</feature>
<feature type="transmembrane region" description="Helical" evidence="7">
    <location>
        <begin position="219"/>
        <end position="241"/>
    </location>
</feature>
<feature type="transmembrane region" description="Helical" evidence="7">
    <location>
        <begin position="262"/>
        <end position="282"/>
    </location>
</feature>
<keyword evidence="4" id="KW-0143">Chaperone</keyword>
<feature type="transmembrane region" description="Helical" evidence="7">
    <location>
        <begin position="331"/>
        <end position="353"/>
    </location>
</feature>
<dbReference type="EMBL" id="JBGBPQ010000008">
    <property type="protein sequence ID" value="KAL1521040.1"/>
    <property type="molecule type" value="Genomic_DNA"/>
</dbReference>